<dbReference type="AlphaFoldDB" id="A0AAD9IT50"/>
<feature type="transmembrane region" description="Helical" evidence="1">
    <location>
        <begin position="7"/>
        <end position="26"/>
    </location>
</feature>
<evidence type="ECO:0000313" key="3">
    <source>
        <dbReference type="Proteomes" id="UP001209878"/>
    </source>
</evidence>
<feature type="transmembrane region" description="Helical" evidence="1">
    <location>
        <begin position="32"/>
        <end position="51"/>
    </location>
</feature>
<keyword evidence="3" id="KW-1185">Reference proteome</keyword>
<keyword evidence="1" id="KW-0472">Membrane</keyword>
<sequence length="54" mass="6104">MWVLGSNIVIGLYVLDMWSVCVFHMWVVRSNIVIGLYVLDMWSVLCVPYVGGGI</sequence>
<proteinExistence type="predicted"/>
<name>A0AAD9IT50_RIDPI</name>
<organism evidence="2 3">
    <name type="scientific">Ridgeia piscesae</name>
    <name type="common">Tubeworm</name>
    <dbReference type="NCBI Taxonomy" id="27915"/>
    <lineage>
        <taxon>Eukaryota</taxon>
        <taxon>Metazoa</taxon>
        <taxon>Spiralia</taxon>
        <taxon>Lophotrochozoa</taxon>
        <taxon>Annelida</taxon>
        <taxon>Polychaeta</taxon>
        <taxon>Sedentaria</taxon>
        <taxon>Canalipalpata</taxon>
        <taxon>Sabellida</taxon>
        <taxon>Siboglinidae</taxon>
        <taxon>Ridgeia</taxon>
    </lineage>
</organism>
<dbReference type="Proteomes" id="UP001209878">
    <property type="component" value="Unassembled WGS sequence"/>
</dbReference>
<accession>A0AAD9IT50</accession>
<keyword evidence="1" id="KW-0812">Transmembrane</keyword>
<dbReference type="EMBL" id="JAODUO010005744">
    <property type="protein sequence ID" value="KAK2140491.1"/>
    <property type="molecule type" value="Genomic_DNA"/>
</dbReference>
<keyword evidence="1" id="KW-1133">Transmembrane helix</keyword>
<gene>
    <name evidence="2" type="ORF">NP493_5746g00000</name>
</gene>
<evidence type="ECO:0000256" key="1">
    <source>
        <dbReference type="SAM" id="Phobius"/>
    </source>
</evidence>
<protein>
    <submittedName>
        <fullName evidence="2">Uncharacterized protein</fullName>
    </submittedName>
</protein>
<reference evidence="2" key="1">
    <citation type="journal article" date="2023" name="Mol. Biol. Evol.">
        <title>Third-Generation Sequencing Reveals the Adaptive Role of the Epigenome in Three Deep-Sea Polychaetes.</title>
        <authorList>
            <person name="Perez M."/>
            <person name="Aroh O."/>
            <person name="Sun Y."/>
            <person name="Lan Y."/>
            <person name="Juniper S.K."/>
            <person name="Young C.R."/>
            <person name="Angers B."/>
            <person name="Qian P.Y."/>
        </authorList>
    </citation>
    <scope>NUCLEOTIDE SEQUENCE</scope>
    <source>
        <strain evidence="2">R07B-5</strain>
    </source>
</reference>
<comment type="caution">
    <text evidence="2">The sequence shown here is derived from an EMBL/GenBank/DDBJ whole genome shotgun (WGS) entry which is preliminary data.</text>
</comment>
<evidence type="ECO:0000313" key="2">
    <source>
        <dbReference type="EMBL" id="KAK2140491.1"/>
    </source>
</evidence>